<keyword evidence="1" id="KW-0489">Methyltransferase</keyword>
<dbReference type="PANTHER" id="PTHR38451:SF1">
    <property type="entry name" value="TRNA (ADENINE(22)-N(1))-METHYLTRANSFERASE"/>
    <property type="match status" value="1"/>
</dbReference>
<reference evidence="1" key="1">
    <citation type="submission" date="2020-10" db="EMBL/GenBank/DDBJ databases">
        <authorList>
            <person name="Gilroy R."/>
        </authorList>
    </citation>
    <scope>NUCLEOTIDE SEQUENCE</scope>
    <source>
        <strain evidence="1">ChiHjej12B11-7776</strain>
    </source>
</reference>
<dbReference type="SUPFAM" id="SSF53335">
    <property type="entry name" value="S-adenosyl-L-methionine-dependent methyltransferases"/>
    <property type="match status" value="1"/>
</dbReference>
<reference evidence="1" key="2">
    <citation type="journal article" date="2021" name="PeerJ">
        <title>Extensive microbial diversity within the chicken gut microbiome revealed by metagenomics and culture.</title>
        <authorList>
            <person name="Gilroy R."/>
            <person name="Ravi A."/>
            <person name="Getino M."/>
            <person name="Pursley I."/>
            <person name="Horton D.L."/>
            <person name="Alikhan N.F."/>
            <person name="Baker D."/>
            <person name="Gharbi K."/>
            <person name="Hall N."/>
            <person name="Watson M."/>
            <person name="Adriaenssens E.M."/>
            <person name="Foster-Nyarko E."/>
            <person name="Jarju S."/>
            <person name="Secka A."/>
            <person name="Antonio M."/>
            <person name="Oren A."/>
            <person name="Chaudhuri R.R."/>
            <person name="La Ragione R."/>
            <person name="Hildebrand F."/>
            <person name="Pallen M.J."/>
        </authorList>
    </citation>
    <scope>NUCLEOTIDE SEQUENCE</scope>
    <source>
        <strain evidence="1">ChiHjej12B11-7776</strain>
    </source>
</reference>
<dbReference type="GO" id="GO:0032259">
    <property type="term" value="P:methylation"/>
    <property type="evidence" value="ECO:0007669"/>
    <property type="project" value="UniProtKB-KW"/>
</dbReference>
<dbReference type="PANTHER" id="PTHR38451">
    <property type="entry name" value="TRNA (ADENINE(22)-N(1))-METHYLTRANSFERASE"/>
    <property type="match status" value="1"/>
</dbReference>
<proteinExistence type="predicted"/>
<sequence length="217" mass="24147">MTKMLSLRLNRIIAALPRCETLADVGCDHGLVGIAALQKGVAQQVIFTDISLPSLQKAKQNCPQQLQSRASFVCGNGLGNVQCDCAVIAGMGGLEIVHILDGCALPDKLVLQPMRNSVQVRQRLIRDYEITLDEKFFDGKFYDLITAQAKRGGSVLTPDELTFGRTNLLRPSEDFVTFLRKELSLCDKILQDCNDQAVLQRRRETARVLNMIQEEKL</sequence>
<name>A0A9D1MW90_9BACT</name>
<comment type="caution">
    <text evidence="1">The sequence shown here is derived from an EMBL/GenBank/DDBJ whole genome shotgun (WGS) entry which is preliminary data.</text>
</comment>
<dbReference type="Pfam" id="PF12847">
    <property type="entry name" value="Methyltransf_18"/>
    <property type="match status" value="1"/>
</dbReference>
<dbReference type="Gene3D" id="3.40.50.150">
    <property type="entry name" value="Vaccinia Virus protein VP39"/>
    <property type="match status" value="1"/>
</dbReference>
<protein>
    <submittedName>
        <fullName evidence="1">SAM-dependent methyltransferase</fullName>
    </submittedName>
</protein>
<dbReference type="EMBL" id="DVOC01000025">
    <property type="protein sequence ID" value="HIU90659.1"/>
    <property type="molecule type" value="Genomic_DNA"/>
</dbReference>
<organism evidence="1 2">
    <name type="scientific">Candidatus Fimimonas merdipullorum</name>
    <dbReference type="NCBI Taxonomy" id="2840822"/>
    <lineage>
        <taxon>Bacteria</taxon>
        <taxon>Pseudomonadati</taxon>
        <taxon>Myxococcota</taxon>
        <taxon>Myxococcia</taxon>
        <taxon>Myxococcales</taxon>
        <taxon>Cystobacterineae</taxon>
        <taxon>Myxococcaceae</taxon>
        <taxon>Myxococcaceae incertae sedis</taxon>
        <taxon>Candidatus Fimimonas</taxon>
    </lineage>
</organism>
<evidence type="ECO:0000313" key="2">
    <source>
        <dbReference type="Proteomes" id="UP000886852"/>
    </source>
</evidence>
<accession>A0A9D1MW90</accession>
<dbReference type="Proteomes" id="UP000886852">
    <property type="component" value="Unassembled WGS sequence"/>
</dbReference>
<keyword evidence="1" id="KW-0808">Transferase</keyword>
<evidence type="ECO:0000313" key="1">
    <source>
        <dbReference type="EMBL" id="HIU90659.1"/>
    </source>
</evidence>
<dbReference type="InterPro" id="IPR029063">
    <property type="entry name" value="SAM-dependent_MTases_sf"/>
</dbReference>
<dbReference type="AlphaFoldDB" id="A0A9D1MW90"/>
<gene>
    <name evidence="1" type="ORF">IAC72_01405</name>
</gene>
<dbReference type="GO" id="GO:0008168">
    <property type="term" value="F:methyltransferase activity"/>
    <property type="evidence" value="ECO:0007669"/>
    <property type="project" value="UniProtKB-KW"/>
</dbReference>